<evidence type="ECO:0000256" key="1">
    <source>
        <dbReference type="SAM" id="SignalP"/>
    </source>
</evidence>
<organism evidence="2 3">
    <name type="scientific">Paenibacillus ehimensis</name>
    <dbReference type="NCBI Taxonomy" id="79264"/>
    <lineage>
        <taxon>Bacteria</taxon>
        <taxon>Bacillati</taxon>
        <taxon>Bacillota</taxon>
        <taxon>Bacilli</taxon>
        <taxon>Bacillales</taxon>
        <taxon>Paenibacillaceae</taxon>
        <taxon>Paenibacillus</taxon>
    </lineage>
</organism>
<accession>A0ABT8VA21</accession>
<keyword evidence="3" id="KW-1185">Reference proteome</keyword>
<evidence type="ECO:0000313" key="2">
    <source>
        <dbReference type="EMBL" id="MDO3677818.1"/>
    </source>
</evidence>
<dbReference type="RefSeq" id="WP_302878504.1">
    <property type="nucleotide sequence ID" value="NZ_JARLKN010000035.1"/>
</dbReference>
<keyword evidence="1" id="KW-0732">Signal</keyword>
<sequence length="472" mass="52441">MKAGRWIMTCVFAVCVTLPFTPSSAKAAASVKVELPTYAVNVDGKKIDNVNLTYPLITYNGITYFPLTWNVATGLGLAVSWSPDAGLSVQSHKPKQNELAMETGPANTRTSYMAQVAPFPVTIDGQTVNKESETWPLLTFRDVTYFPMTWDYAVKRFGWKTSWDGSEFSIFTGPVWERLFYDDESYLYAYAHYDGANRIVKIRKDFQGPPELLKDEEAERIRELAYPPAETVSPKHTERKGNKLYGEGAELIDVHVHAEKHAALYEPGTDNVEYSERIVKTEAGGTVFNLALHPPLASLRLADPDTHTYFVKNSKAIEIHAFDKTIQGTESAAGGTWLWSRAPGVRSTSTNPLGSAGSVGKVLWLDSEGNARLWNDTLKAEHLRVLQADENALIVEAYRLTKPPAEPSDATQGYFRIQADGSYEKLADTVQGQGYADRQGQLYELSGPNRIANLTKNISHTWKDSELAESRS</sequence>
<dbReference type="Proteomes" id="UP001168883">
    <property type="component" value="Unassembled WGS sequence"/>
</dbReference>
<gene>
    <name evidence="2" type="ORF">Q3C12_12470</name>
</gene>
<protein>
    <recommendedName>
        <fullName evidence="4">Copper amine oxidase-like N-terminal domain-containing protein</fullName>
    </recommendedName>
</protein>
<proteinExistence type="predicted"/>
<name>A0ABT8VA21_9BACL</name>
<feature type="chain" id="PRO_5045329994" description="Copper amine oxidase-like N-terminal domain-containing protein" evidence="1">
    <location>
        <begin position="28"/>
        <end position="472"/>
    </location>
</feature>
<evidence type="ECO:0000313" key="3">
    <source>
        <dbReference type="Proteomes" id="UP001168883"/>
    </source>
</evidence>
<dbReference type="EMBL" id="JAUMKJ010000013">
    <property type="protein sequence ID" value="MDO3677818.1"/>
    <property type="molecule type" value="Genomic_DNA"/>
</dbReference>
<comment type="caution">
    <text evidence="2">The sequence shown here is derived from an EMBL/GenBank/DDBJ whole genome shotgun (WGS) entry which is preliminary data.</text>
</comment>
<reference evidence="2" key="1">
    <citation type="submission" date="2023-07" db="EMBL/GenBank/DDBJ databases">
        <authorList>
            <person name="Aktuganov G."/>
            <person name="Boyko T."/>
            <person name="Delegan Y."/>
            <person name="Galimzianova N."/>
            <person name="Gilvanova E."/>
            <person name="Korobov V."/>
            <person name="Kuzmina L."/>
            <person name="Melentiev A."/>
            <person name="Milman P."/>
            <person name="Ryabova A."/>
            <person name="Stupak E."/>
            <person name="Yasakov T."/>
            <person name="Zharikova N."/>
            <person name="Zhurenko E."/>
        </authorList>
    </citation>
    <scope>NUCLEOTIDE SEQUENCE</scope>
    <source>
        <strain evidence="2">IB-739</strain>
    </source>
</reference>
<evidence type="ECO:0008006" key="4">
    <source>
        <dbReference type="Google" id="ProtNLM"/>
    </source>
</evidence>
<feature type="signal peptide" evidence="1">
    <location>
        <begin position="1"/>
        <end position="27"/>
    </location>
</feature>